<feature type="compositionally biased region" description="Basic residues" evidence="8">
    <location>
        <begin position="375"/>
        <end position="386"/>
    </location>
</feature>
<evidence type="ECO:0000256" key="5">
    <source>
        <dbReference type="ARBA" id="ARBA00023125"/>
    </source>
</evidence>
<name>A0AAV3RE15_LITER</name>
<dbReference type="PANTHER" id="PTHR31973">
    <property type="entry name" value="POLYPROTEIN, PUTATIVE-RELATED"/>
    <property type="match status" value="1"/>
</dbReference>
<dbReference type="InterPro" id="IPR018289">
    <property type="entry name" value="MULE_transposase_dom"/>
</dbReference>
<dbReference type="InterPro" id="IPR006564">
    <property type="entry name" value="Znf_PMZ"/>
</dbReference>
<evidence type="ECO:0000313" key="11">
    <source>
        <dbReference type="Proteomes" id="UP001454036"/>
    </source>
</evidence>
<comment type="caution">
    <text evidence="10">The sequence shown here is derived from an EMBL/GenBank/DDBJ whole genome shotgun (WGS) entry which is preliminary data.</text>
</comment>
<keyword evidence="6" id="KW-0233">DNA recombination</keyword>
<dbReference type="InterPro" id="IPR007527">
    <property type="entry name" value="Znf_SWIM"/>
</dbReference>
<keyword evidence="4" id="KW-0862">Zinc</keyword>
<gene>
    <name evidence="10" type="ORF">LIER_26970</name>
</gene>
<dbReference type="SMART" id="SM00575">
    <property type="entry name" value="ZnF_PMZ"/>
    <property type="match status" value="1"/>
</dbReference>
<dbReference type="PROSITE" id="PS01007">
    <property type="entry name" value="TRANSPOSASE_MUTATOR"/>
    <property type="match status" value="1"/>
</dbReference>
<dbReference type="GO" id="GO:0004803">
    <property type="term" value="F:transposase activity"/>
    <property type="evidence" value="ECO:0007669"/>
    <property type="project" value="InterPro"/>
</dbReference>
<dbReference type="InterPro" id="IPR001207">
    <property type="entry name" value="Transposase_mutator"/>
</dbReference>
<feature type="region of interest" description="Disordered" evidence="8">
    <location>
        <begin position="369"/>
        <end position="393"/>
    </location>
</feature>
<evidence type="ECO:0000256" key="1">
    <source>
        <dbReference type="ARBA" id="ARBA00022578"/>
    </source>
</evidence>
<keyword evidence="2" id="KW-0479">Metal-binding</keyword>
<organism evidence="10 11">
    <name type="scientific">Lithospermum erythrorhizon</name>
    <name type="common">Purple gromwell</name>
    <name type="synonym">Lithospermum officinale var. erythrorhizon</name>
    <dbReference type="NCBI Taxonomy" id="34254"/>
    <lineage>
        <taxon>Eukaryota</taxon>
        <taxon>Viridiplantae</taxon>
        <taxon>Streptophyta</taxon>
        <taxon>Embryophyta</taxon>
        <taxon>Tracheophyta</taxon>
        <taxon>Spermatophyta</taxon>
        <taxon>Magnoliopsida</taxon>
        <taxon>eudicotyledons</taxon>
        <taxon>Gunneridae</taxon>
        <taxon>Pentapetalae</taxon>
        <taxon>asterids</taxon>
        <taxon>lamiids</taxon>
        <taxon>Boraginales</taxon>
        <taxon>Boraginaceae</taxon>
        <taxon>Boraginoideae</taxon>
        <taxon>Lithospermeae</taxon>
        <taxon>Lithospermum</taxon>
    </lineage>
</organism>
<protein>
    <recommendedName>
        <fullName evidence="9">SWIM-type domain-containing protein</fullName>
    </recommendedName>
</protein>
<evidence type="ECO:0000256" key="8">
    <source>
        <dbReference type="SAM" id="MobiDB-lite"/>
    </source>
</evidence>
<sequence>MCIVKTIDTGDGNKRFHRIYICWAACKEGFKSGCRKIIGVDGCHLKGKYGGQLLVAIEIDANNNIYPLAYAVVEVENKSSWEWFLEYVYWDVKDSDDPDEAIQEQYTWTFMSDKQKGLIEAFKTVMPNVDHRFCVRHLHGNFKRAVFNAQAFEDVLWLAATSTTIQFFKHPMEKMKKLDPNAFDWFKDKCPTTWSRAYFSSTVKCDILLNNLCECFNAFILDARDKPILTLLSMIEDLIMVRMQMNRNKVEAGEGKICPKVRLKLRKNVDESVGYIPVQSDKNHFQVYTGYYQFQSAMDLIKGTCSCNRWQLSGIACKHACCAIRMNPGDDIEDYVHSSYTVETYRRSYAPIIMPMSGREFWPQTNPSLLPPMYRGKKRGRPKRMRRVDPHEN</sequence>
<evidence type="ECO:0000256" key="2">
    <source>
        <dbReference type="ARBA" id="ARBA00022723"/>
    </source>
</evidence>
<dbReference type="GO" id="GO:0008270">
    <property type="term" value="F:zinc ion binding"/>
    <property type="evidence" value="ECO:0007669"/>
    <property type="project" value="UniProtKB-KW"/>
</dbReference>
<evidence type="ECO:0000256" key="6">
    <source>
        <dbReference type="ARBA" id="ARBA00023172"/>
    </source>
</evidence>
<dbReference type="EMBL" id="BAABME010008553">
    <property type="protein sequence ID" value="GAA0173330.1"/>
    <property type="molecule type" value="Genomic_DNA"/>
</dbReference>
<accession>A0AAV3RE15</accession>
<dbReference type="Pfam" id="PF04434">
    <property type="entry name" value="SWIM"/>
    <property type="match status" value="1"/>
</dbReference>
<dbReference type="GO" id="GO:0006313">
    <property type="term" value="P:DNA transposition"/>
    <property type="evidence" value="ECO:0007669"/>
    <property type="project" value="InterPro"/>
</dbReference>
<evidence type="ECO:0000313" key="10">
    <source>
        <dbReference type="EMBL" id="GAA0173330.1"/>
    </source>
</evidence>
<evidence type="ECO:0000256" key="4">
    <source>
        <dbReference type="ARBA" id="ARBA00022833"/>
    </source>
</evidence>
<evidence type="ECO:0000256" key="3">
    <source>
        <dbReference type="ARBA" id="ARBA00022771"/>
    </source>
</evidence>
<dbReference type="GO" id="GO:0003677">
    <property type="term" value="F:DNA binding"/>
    <property type="evidence" value="ECO:0007669"/>
    <property type="project" value="UniProtKB-KW"/>
</dbReference>
<keyword evidence="11" id="KW-1185">Reference proteome</keyword>
<dbReference type="PANTHER" id="PTHR31973:SF191">
    <property type="entry name" value="OS05G0489400 PROTEIN"/>
    <property type="match status" value="1"/>
</dbReference>
<keyword evidence="3 7" id="KW-0863">Zinc-finger</keyword>
<evidence type="ECO:0000259" key="9">
    <source>
        <dbReference type="PROSITE" id="PS50966"/>
    </source>
</evidence>
<dbReference type="Pfam" id="PF10551">
    <property type="entry name" value="MULE"/>
    <property type="match status" value="1"/>
</dbReference>
<proteinExistence type="predicted"/>
<dbReference type="AlphaFoldDB" id="A0AAV3RE15"/>
<keyword evidence="5" id="KW-0238">DNA-binding</keyword>
<keyword evidence="1" id="KW-0815">Transposition</keyword>
<evidence type="ECO:0000256" key="7">
    <source>
        <dbReference type="PROSITE-ProRule" id="PRU00325"/>
    </source>
</evidence>
<reference evidence="10 11" key="1">
    <citation type="submission" date="2024-01" db="EMBL/GenBank/DDBJ databases">
        <title>The complete chloroplast genome sequence of Lithospermum erythrorhizon: insights into the phylogenetic relationship among Boraginaceae species and the maternal lineages of purple gromwells.</title>
        <authorList>
            <person name="Okada T."/>
            <person name="Watanabe K."/>
        </authorList>
    </citation>
    <scope>NUCLEOTIDE SEQUENCE [LARGE SCALE GENOMIC DNA]</scope>
</reference>
<feature type="domain" description="SWIM-type" evidence="9">
    <location>
        <begin position="294"/>
        <end position="328"/>
    </location>
</feature>
<dbReference type="PROSITE" id="PS50966">
    <property type="entry name" value="ZF_SWIM"/>
    <property type="match status" value="1"/>
</dbReference>
<dbReference type="Proteomes" id="UP001454036">
    <property type="component" value="Unassembled WGS sequence"/>
</dbReference>